<accession>C5L288</accession>
<dbReference type="GO" id="GO:0032259">
    <property type="term" value="P:methylation"/>
    <property type="evidence" value="ECO:0007669"/>
    <property type="project" value="UniProtKB-KW"/>
</dbReference>
<name>C5L288_PERM5</name>
<evidence type="ECO:0000256" key="1">
    <source>
        <dbReference type="ARBA" id="ARBA00009725"/>
    </source>
</evidence>
<keyword evidence="5" id="KW-1185">Reference proteome</keyword>
<feature type="non-terminal residue" evidence="4">
    <location>
        <position position="118"/>
    </location>
</feature>
<evidence type="ECO:0000256" key="2">
    <source>
        <dbReference type="ARBA" id="ARBA00022603"/>
    </source>
</evidence>
<dbReference type="SUPFAM" id="SSF53335">
    <property type="entry name" value="S-adenosyl-L-methionine-dependent methyltransferases"/>
    <property type="match status" value="1"/>
</dbReference>
<dbReference type="AlphaFoldDB" id="C5L288"/>
<dbReference type="Proteomes" id="UP000007800">
    <property type="component" value="Unassembled WGS sequence"/>
</dbReference>
<evidence type="ECO:0000313" key="4">
    <source>
        <dbReference type="EMBL" id="EER09155.1"/>
    </source>
</evidence>
<dbReference type="PANTHER" id="PTHR22809">
    <property type="entry name" value="METHYLTRANSFERASE-RELATED"/>
    <property type="match status" value="1"/>
</dbReference>
<dbReference type="GO" id="GO:0008757">
    <property type="term" value="F:S-adenosylmethionine-dependent methyltransferase activity"/>
    <property type="evidence" value="ECO:0007669"/>
    <property type="project" value="UniProtKB-ARBA"/>
</dbReference>
<reference evidence="4 5" key="1">
    <citation type="submission" date="2008-07" db="EMBL/GenBank/DDBJ databases">
        <authorList>
            <person name="El-Sayed N."/>
            <person name="Caler E."/>
            <person name="Inman J."/>
            <person name="Amedeo P."/>
            <person name="Hass B."/>
            <person name="Wortman J."/>
        </authorList>
    </citation>
    <scope>NUCLEOTIDE SEQUENCE [LARGE SCALE GENOMIC DNA]</scope>
    <source>
        <strain evidence="5">ATCC 50983 / TXsc</strain>
    </source>
</reference>
<dbReference type="RefSeq" id="XP_002777339.1">
    <property type="nucleotide sequence ID" value="XM_002777293.1"/>
</dbReference>
<dbReference type="EMBL" id="GG678578">
    <property type="protein sequence ID" value="EER09155.1"/>
    <property type="molecule type" value="Genomic_DNA"/>
</dbReference>
<protein>
    <recommendedName>
        <fullName evidence="6">Methyltransferase type 12 domain-containing protein</fullName>
    </recommendedName>
</protein>
<dbReference type="InterPro" id="IPR026113">
    <property type="entry name" value="METTL2/6/8-like"/>
</dbReference>
<dbReference type="InterPro" id="IPR029063">
    <property type="entry name" value="SAM-dependent_MTases_sf"/>
</dbReference>
<dbReference type="Gene3D" id="3.40.50.150">
    <property type="entry name" value="Vaccinia Virus protein VP39"/>
    <property type="match status" value="1"/>
</dbReference>
<proteinExistence type="inferred from homology"/>
<dbReference type="GeneID" id="9065327"/>
<dbReference type="InParanoid" id="C5L288"/>
<evidence type="ECO:0000313" key="5">
    <source>
        <dbReference type="Proteomes" id="UP000007800"/>
    </source>
</evidence>
<dbReference type="PANTHER" id="PTHR22809:SF5">
    <property type="entry name" value="TRNA N(3)-METHYLCYTIDINE METHYLTRANSFERASE METTL6"/>
    <property type="match status" value="1"/>
</dbReference>
<evidence type="ECO:0008006" key="6">
    <source>
        <dbReference type="Google" id="ProtNLM"/>
    </source>
</evidence>
<keyword evidence="2" id="KW-0489">Methyltransferase</keyword>
<comment type="similarity">
    <text evidence="1">Belongs to the methyltransferase superfamily. METL family.</text>
</comment>
<dbReference type="GO" id="GO:0008173">
    <property type="term" value="F:RNA methyltransferase activity"/>
    <property type="evidence" value="ECO:0007669"/>
    <property type="project" value="UniProtKB-ARBA"/>
</dbReference>
<keyword evidence="3" id="KW-0808">Transferase</keyword>
<sequence length="118" mass="13081">MSSLPALPTVKEYNPTSDDIAEAEQVISQAAEVSEFWAEKYEKDAVKNWDLFYKRNRTNFFKDRHYLVTEFGEVARSDSFIDANEATGLLVEVGCGVGNAVIPLAQACPKLSILATDC</sequence>
<evidence type="ECO:0000256" key="3">
    <source>
        <dbReference type="ARBA" id="ARBA00022679"/>
    </source>
</evidence>
<dbReference type="OrthoDB" id="417697at2759"/>
<gene>
    <name evidence="4" type="ORF">Pmar_PMAR009606</name>
</gene>
<organism evidence="5">
    <name type="scientific">Perkinsus marinus (strain ATCC 50983 / TXsc)</name>
    <dbReference type="NCBI Taxonomy" id="423536"/>
    <lineage>
        <taxon>Eukaryota</taxon>
        <taxon>Sar</taxon>
        <taxon>Alveolata</taxon>
        <taxon>Perkinsozoa</taxon>
        <taxon>Perkinsea</taxon>
        <taxon>Perkinsida</taxon>
        <taxon>Perkinsidae</taxon>
        <taxon>Perkinsus</taxon>
    </lineage>
</organism>